<gene>
    <name evidence="3" type="ORF">L1049_023662</name>
</gene>
<reference evidence="3 4" key="1">
    <citation type="journal article" date="2024" name="Plant J.">
        <title>Genome sequences and population genomics reveal climatic adaptation and genomic divergence between two closely related sweetgum species.</title>
        <authorList>
            <person name="Xu W.Q."/>
            <person name="Ren C.Q."/>
            <person name="Zhang X.Y."/>
            <person name="Comes H.P."/>
            <person name="Liu X.H."/>
            <person name="Li Y.G."/>
            <person name="Kettle C.J."/>
            <person name="Jalonen R."/>
            <person name="Gaisberger H."/>
            <person name="Ma Y.Z."/>
            <person name="Qiu Y.X."/>
        </authorList>
    </citation>
    <scope>NUCLEOTIDE SEQUENCE [LARGE SCALE GENOMIC DNA]</scope>
    <source>
        <strain evidence="3">Hangzhou</strain>
    </source>
</reference>
<dbReference type="EMBL" id="JBBPBK010000005">
    <property type="protein sequence ID" value="KAK9284489.1"/>
    <property type="molecule type" value="Genomic_DNA"/>
</dbReference>
<protein>
    <recommendedName>
        <fullName evidence="5">Zinc finger MYM-type protein 1-like</fullName>
    </recommendedName>
</protein>
<evidence type="ECO:0008006" key="5">
    <source>
        <dbReference type="Google" id="ProtNLM"/>
    </source>
</evidence>
<evidence type="ECO:0000313" key="4">
    <source>
        <dbReference type="Proteomes" id="UP001415857"/>
    </source>
</evidence>
<organism evidence="3 4">
    <name type="scientific">Liquidambar formosana</name>
    <name type="common">Formosan gum</name>
    <dbReference type="NCBI Taxonomy" id="63359"/>
    <lineage>
        <taxon>Eukaryota</taxon>
        <taxon>Viridiplantae</taxon>
        <taxon>Streptophyta</taxon>
        <taxon>Embryophyta</taxon>
        <taxon>Tracheophyta</taxon>
        <taxon>Spermatophyta</taxon>
        <taxon>Magnoliopsida</taxon>
        <taxon>eudicotyledons</taxon>
        <taxon>Gunneridae</taxon>
        <taxon>Pentapetalae</taxon>
        <taxon>Saxifragales</taxon>
        <taxon>Altingiaceae</taxon>
        <taxon>Liquidambar</taxon>
    </lineage>
</organism>
<dbReference type="Pfam" id="PF14291">
    <property type="entry name" value="DUF4371"/>
    <property type="match status" value="1"/>
</dbReference>
<proteinExistence type="predicted"/>
<dbReference type="PANTHER" id="PTHR11697:SF230">
    <property type="entry name" value="ZINC FINGER, MYM DOMAIN CONTAINING 1"/>
    <property type="match status" value="1"/>
</dbReference>
<dbReference type="AlphaFoldDB" id="A0AAP0RUU0"/>
<dbReference type="Pfam" id="PF05699">
    <property type="entry name" value="Dimer_Tnp_hAT"/>
    <property type="match status" value="1"/>
</dbReference>
<keyword evidence="4" id="KW-1185">Reference proteome</keyword>
<name>A0AAP0RUU0_LIQFO</name>
<dbReference type="SUPFAM" id="SSF53098">
    <property type="entry name" value="Ribonuclease H-like"/>
    <property type="match status" value="1"/>
</dbReference>
<dbReference type="Proteomes" id="UP001415857">
    <property type="component" value="Unassembled WGS sequence"/>
</dbReference>
<dbReference type="PANTHER" id="PTHR11697">
    <property type="entry name" value="GENERAL TRANSCRIPTION FACTOR 2-RELATED ZINC FINGER PROTEIN"/>
    <property type="match status" value="1"/>
</dbReference>
<dbReference type="InterPro" id="IPR025398">
    <property type="entry name" value="DUF4371"/>
</dbReference>
<accession>A0AAP0RUU0</accession>
<evidence type="ECO:0000259" key="1">
    <source>
        <dbReference type="Pfam" id="PF05699"/>
    </source>
</evidence>
<dbReference type="GO" id="GO:0046983">
    <property type="term" value="F:protein dimerization activity"/>
    <property type="evidence" value="ECO:0007669"/>
    <property type="project" value="InterPro"/>
</dbReference>
<dbReference type="InterPro" id="IPR008906">
    <property type="entry name" value="HATC_C_dom"/>
</dbReference>
<feature type="domain" description="DUF4371" evidence="2">
    <location>
        <begin position="101"/>
        <end position="251"/>
    </location>
</feature>
<comment type="caution">
    <text evidence="3">The sequence shown here is derived from an EMBL/GenBank/DDBJ whole genome shotgun (WGS) entry which is preliminary data.</text>
</comment>
<evidence type="ECO:0000313" key="3">
    <source>
        <dbReference type="EMBL" id="KAK9284489.1"/>
    </source>
</evidence>
<feature type="domain" description="HAT C-terminal dimerisation" evidence="1">
    <location>
        <begin position="568"/>
        <end position="627"/>
    </location>
</feature>
<evidence type="ECO:0000259" key="2">
    <source>
        <dbReference type="Pfam" id="PF14291"/>
    </source>
</evidence>
<dbReference type="InterPro" id="IPR055298">
    <property type="entry name" value="AtLOH3-like"/>
</dbReference>
<sequence>MSNLLLNLKESLLLNFKESNLMILLFNGNQGSAFRFVNIPLINEMRLDERISKQGHINLFIKRGAQSPHNDAVEYVNGLKNVTWHIDKVINAQTTEEIQKNRGHDEYEDSKNRGNFIELIKFMAKLRVDIDDVVLEKAPKNAKYTSLMIQKEILHIFANKMRNKIRDEVKDAKFSILVDEAKDESNREQMAIVLRFVDVDGFLREPFFEIVHISDTTAATLKQEISNVLFRFNLQIQNMRGQGYDGASNMHALVAAAQDEISIWEFLSKLTCIVNLVSVSPKCHQELQSAQAIEIANMVATGERETGRAANQMGSLHRAGATHWSSHYDSICSLIDMYSATCIVLSSLVVEGSSQTIRGQAGGALKAMKSFEFLFILHLMNKIMKITDLLCKALQHKSVDILNAMEKVLNTKALLQTLRKQGWDNLIMFMASICTENGIDIPDMDARYKGVRSCKEKDHISIKHYYHIDIFNATIDRQLMELNSRFNEGAVELLTLSMALEPRNSFKSFKIDDICRLASKFYPDDFTNQDMHHLRSQLQHYEIDVPHHHKFHNMSTISELCRGLIETEKQEDYYLIDRLICLVLTLPVSTATTKRAFSAMKLVKFAIRNKMGDEFLADSMVLYIEKEIAENIDLDSIIDDFYFMKNRRTKLQ</sequence>
<dbReference type="InterPro" id="IPR012337">
    <property type="entry name" value="RNaseH-like_sf"/>
</dbReference>